<organism evidence="3 4">
    <name type="scientific">Flavobacterium arsenatis</name>
    <dbReference type="NCBI Taxonomy" id="1484332"/>
    <lineage>
        <taxon>Bacteria</taxon>
        <taxon>Pseudomonadati</taxon>
        <taxon>Bacteroidota</taxon>
        <taxon>Flavobacteriia</taxon>
        <taxon>Flavobacteriales</taxon>
        <taxon>Flavobacteriaceae</taxon>
        <taxon>Flavobacterium</taxon>
    </lineage>
</organism>
<feature type="region of interest" description="Disordered" evidence="1">
    <location>
        <begin position="1"/>
        <end position="20"/>
    </location>
</feature>
<evidence type="ECO:0000313" key="4">
    <source>
        <dbReference type="Proteomes" id="UP001255185"/>
    </source>
</evidence>
<evidence type="ECO:0000256" key="1">
    <source>
        <dbReference type="SAM" id="MobiDB-lite"/>
    </source>
</evidence>
<keyword evidence="4" id="KW-1185">Reference proteome</keyword>
<comment type="caution">
    <text evidence="3">The sequence shown here is derived from an EMBL/GenBank/DDBJ whole genome shotgun (WGS) entry which is preliminary data.</text>
</comment>
<evidence type="ECO:0000256" key="2">
    <source>
        <dbReference type="SAM" id="Phobius"/>
    </source>
</evidence>
<reference evidence="3 4" key="1">
    <citation type="submission" date="2023-07" db="EMBL/GenBank/DDBJ databases">
        <title>Sorghum-associated microbial communities from plants grown in Nebraska, USA.</title>
        <authorList>
            <person name="Schachtman D."/>
        </authorList>
    </citation>
    <scope>NUCLEOTIDE SEQUENCE [LARGE SCALE GENOMIC DNA]</scope>
    <source>
        <strain evidence="3 4">3773</strain>
    </source>
</reference>
<evidence type="ECO:0000313" key="3">
    <source>
        <dbReference type="EMBL" id="MDR6966054.1"/>
    </source>
</evidence>
<protein>
    <recommendedName>
        <fullName evidence="5">MFS transporter</fullName>
    </recommendedName>
</protein>
<sequence length="55" mass="6061">MEEGTSSTKVEKKQQKQKKQRIATNLLPWVTAVAMSIQSLDVTILNTSLPSIACD</sequence>
<keyword evidence="2" id="KW-0472">Membrane</keyword>
<name>A0ABU1TJE3_9FLAO</name>
<evidence type="ECO:0008006" key="5">
    <source>
        <dbReference type="Google" id="ProtNLM"/>
    </source>
</evidence>
<proteinExistence type="predicted"/>
<dbReference type="EMBL" id="JAVDVI010000001">
    <property type="protein sequence ID" value="MDR6966054.1"/>
    <property type="molecule type" value="Genomic_DNA"/>
</dbReference>
<dbReference type="Proteomes" id="UP001255185">
    <property type="component" value="Unassembled WGS sequence"/>
</dbReference>
<keyword evidence="2" id="KW-0812">Transmembrane</keyword>
<keyword evidence="2" id="KW-1133">Transmembrane helix</keyword>
<gene>
    <name evidence="3" type="ORF">J2X31_000047</name>
</gene>
<accession>A0ABU1TJE3</accession>
<feature type="transmembrane region" description="Helical" evidence="2">
    <location>
        <begin position="22"/>
        <end position="40"/>
    </location>
</feature>